<name>A0ABX5VS12_9MICO</name>
<keyword evidence="2" id="KW-1133">Transmembrane helix</keyword>
<dbReference type="InterPro" id="IPR025101">
    <property type="entry name" value="DUF4012"/>
</dbReference>
<accession>A0ABX5VS12</accession>
<reference evidence="3 4" key="1">
    <citation type="submission" date="2019-05" db="EMBL/GenBank/DDBJ databases">
        <title>Georgenia *** sp. nov., and Georgenia *** sp. nov., isolated from the intestinal contents of plateau pika (Ochotona curzoniae) in the Qinghai-Tibet plateau of China.</title>
        <authorList>
            <person name="Tian Z."/>
        </authorList>
    </citation>
    <scope>NUCLEOTIDE SEQUENCE [LARGE SCALE GENOMIC DNA]</scope>
    <source>
        <strain evidence="3 4">Z294</strain>
    </source>
</reference>
<evidence type="ECO:0000313" key="3">
    <source>
        <dbReference type="EMBL" id="QDB79934.1"/>
    </source>
</evidence>
<gene>
    <name evidence="3" type="ORF">FE251_11530</name>
</gene>
<keyword evidence="2" id="KW-0812">Transmembrane</keyword>
<keyword evidence="4" id="KW-1185">Reference proteome</keyword>
<proteinExistence type="predicted"/>
<organism evidence="3 4">
    <name type="scientific">Georgenia wutianyii</name>
    <dbReference type="NCBI Taxonomy" id="2585135"/>
    <lineage>
        <taxon>Bacteria</taxon>
        <taxon>Bacillati</taxon>
        <taxon>Actinomycetota</taxon>
        <taxon>Actinomycetes</taxon>
        <taxon>Micrococcales</taxon>
        <taxon>Bogoriellaceae</taxon>
        <taxon>Georgenia</taxon>
    </lineage>
</organism>
<dbReference type="Proteomes" id="UP000313948">
    <property type="component" value="Chromosome"/>
</dbReference>
<feature type="region of interest" description="Disordered" evidence="1">
    <location>
        <begin position="1"/>
        <end position="30"/>
    </location>
</feature>
<dbReference type="RefSeq" id="WP_139948848.1">
    <property type="nucleotide sequence ID" value="NZ_CP040899.1"/>
</dbReference>
<sequence>MTDTFPSWLEDDTSAPRPSDHGERPRRRRRSGRGRTVLALLITLLLLALLGLMVLFAVQARAAQADLRAAIPLVTQLREQALSGQTDAAAATAEELREHAGAARDAVSGPHWSLAAHVPYLGPNVAAARTATEVVDDLAGDVLPQLVSAAGVVDPARLAPQDGRIDLAPFVEVAPQVVAADEAVDDARERLATIDPEEVLELMRGPLADLTGQVDDVASLTASASRAVQLVPPMLGADEPRDYVLMVQNNAEPRSTGGLTGAFLHLRADDGAVDLVEQLSAGDIGSFPEPVVELSDAEVALFGTQLGRYPGNVTATPDFPRSAELIRAMWTERVGGEVDGVLSLDPVALGSMLSATGPIDVPQEALWAVGAPAGFLGEGSQLTADNAADLMLNGVYREIAEPAAQDAFFELAAAQVFSRAMTGGADPTATVAALVEAADEGRIHVWSAHEPEQALLSGTVLSGELRGDDGDGSPVVGVYVNDLSAAKIAYYQRMEVEVVAEQCHANGAQDLTVSVTLTSEVPDGAATLPASLVGLGRVVPQGDMRSNLLVYAPTGGRITGVRDPAGEVEVLPQVHDDQVVVGRRVHLSPGQSVTTEIDITTGTGLTGDPILRTTPGPGNEMFVSAALTC</sequence>
<evidence type="ECO:0000313" key="4">
    <source>
        <dbReference type="Proteomes" id="UP000313948"/>
    </source>
</evidence>
<dbReference type="Pfam" id="PF13196">
    <property type="entry name" value="DUF4012"/>
    <property type="match status" value="1"/>
</dbReference>
<keyword evidence="2" id="KW-0472">Membrane</keyword>
<evidence type="ECO:0000256" key="1">
    <source>
        <dbReference type="SAM" id="MobiDB-lite"/>
    </source>
</evidence>
<evidence type="ECO:0000256" key="2">
    <source>
        <dbReference type="SAM" id="Phobius"/>
    </source>
</evidence>
<dbReference type="EMBL" id="CP040899">
    <property type="protein sequence ID" value="QDB79934.1"/>
    <property type="molecule type" value="Genomic_DNA"/>
</dbReference>
<protein>
    <submittedName>
        <fullName evidence="3">DUF4012 domain-containing protein</fullName>
    </submittedName>
</protein>
<feature type="transmembrane region" description="Helical" evidence="2">
    <location>
        <begin position="36"/>
        <end position="58"/>
    </location>
</feature>